<dbReference type="SMART" id="SM00138">
    <property type="entry name" value="MeTrc"/>
    <property type="match status" value="1"/>
</dbReference>
<dbReference type="PANTHER" id="PTHR24422">
    <property type="entry name" value="CHEMOTAXIS PROTEIN METHYLTRANSFERASE"/>
    <property type="match status" value="1"/>
</dbReference>
<dbReference type="EC" id="2.1.1.80" evidence="2"/>
<dbReference type="Proteomes" id="UP000282654">
    <property type="component" value="Unassembled WGS sequence"/>
</dbReference>
<dbReference type="GO" id="GO:0008983">
    <property type="term" value="F:protein-glutamate O-methyltransferase activity"/>
    <property type="evidence" value="ECO:0007669"/>
    <property type="project" value="UniProtKB-EC"/>
</dbReference>
<feature type="domain" description="CheR-type methyltransferase" evidence="6">
    <location>
        <begin position="1"/>
        <end position="255"/>
    </location>
</feature>
<dbReference type="RefSeq" id="WP_123931677.1">
    <property type="nucleotide sequence ID" value="NZ_RKRE01000003.1"/>
</dbReference>
<dbReference type="Gene3D" id="3.40.50.150">
    <property type="entry name" value="Vaccinia Virus protein VP39"/>
    <property type="match status" value="1"/>
</dbReference>
<evidence type="ECO:0000256" key="3">
    <source>
        <dbReference type="ARBA" id="ARBA00022603"/>
    </source>
</evidence>
<dbReference type="InterPro" id="IPR022642">
    <property type="entry name" value="CheR_C"/>
</dbReference>
<dbReference type="OrthoDB" id="9816309at2"/>
<keyword evidence="5" id="KW-0949">S-adenosyl-L-methionine</keyword>
<dbReference type="InterPro" id="IPR022641">
    <property type="entry name" value="CheR_N"/>
</dbReference>
<dbReference type="InterPro" id="IPR036804">
    <property type="entry name" value="CheR_N_sf"/>
</dbReference>
<gene>
    <name evidence="7" type="ORF">EDD75_2055</name>
</gene>
<dbReference type="PANTHER" id="PTHR24422:SF10">
    <property type="entry name" value="CHEMOTAXIS PROTEIN METHYLTRANSFERASE 2"/>
    <property type="match status" value="1"/>
</dbReference>
<proteinExistence type="predicted"/>
<dbReference type="AlphaFoldDB" id="A0A3N5AGH1"/>
<dbReference type="PRINTS" id="PR00996">
    <property type="entry name" value="CHERMTFRASE"/>
</dbReference>
<dbReference type="SUPFAM" id="SSF53335">
    <property type="entry name" value="S-adenosyl-L-methionine-dependent methyltransferases"/>
    <property type="match status" value="1"/>
</dbReference>
<reference evidence="7 8" key="1">
    <citation type="submission" date="2018-11" db="EMBL/GenBank/DDBJ databases">
        <title>Genomic Encyclopedia of Type Strains, Phase IV (KMG-IV): sequencing the most valuable type-strain genomes for metagenomic binning, comparative biology and taxonomic classification.</title>
        <authorList>
            <person name="Goeker M."/>
        </authorList>
    </citation>
    <scope>NUCLEOTIDE SEQUENCE [LARGE SCALE GENOMIC DNA]</scope>
    <source>
        <strain evidence="7 8">DSM 102936</strain>
    </source>
</reference>
<comment type="catalytic activity">
    <reaction evidence="1">
        <text>L-glutamyl-[protein] + S-adenosyl-L-methionine = [protein]-L-glutamate 5-O-methyl ester + S-adenosyl-L-homocysteine</text>
        <dbReference type="Rhea" id="RHEA:24452"/>
        <dbReference type="Rhea" id="RHEA-COMP:10208"/>
        <dbReference type="Rhea" id="RHEA-COMP:10311"/>
        <dbReference type="ChEBI" id="CHEBI:29973"/>
        <dbReference type="ChEBI" id="CHEBI:57856"/>
        <dbReference type="ChEBI" id="CHEBI:59789"/>
        <dbReference type="ChEBI" id="CHEBI:82795"/>
        <dbReference type="EC" id="2.1.1.80"/>
    </reaction>
</comment>
<organism evidence="7 8">
    <name type="scientific">Thermodesulfitimonas autotrophica</name>
    <dbReference type="NCBI Taxonomy" id="1894989"/>
    <lineage>
        <taxon>Bacteria</taxon>
        <taxon>Bacillati</taxon>
        <taxon>Bacillota</taxon>
        <taxon>Clostridia</taxon>
        <taxon>Thermoanaerobacterales</taxon>
        <taxon>Thermoanaerobacteraceae</taxon>
        <taxon>Thermodesulfitimonas</taxon>
    </lineage>
</organism>
<accession>A0A3N5AGH1</accession>
<dbReference type="InterPro" id="IPR050903">
    <property type="entry name" value="Bact_Chemotaxis_MeTrfase"/>
</dbReference>
<dbReference type="CDD" id="cd02440">
    <property type="entry name" value="AdoMet_MTases"/>
    <property type="match status" value="1"/>
</dbReference>
<dbReference type="Pfam" id="PF01739">
    <property type="entry name" value="CheR"/>
    <property type="match status" value="1"/>
</dbReference>
<dbReference type="Pfam" id="PF03705">
    <property type="entry name" value="CheR_N"/>
    <property type="match status" value="1"/>
</dbReference>
<dbReference type="InterPro" id="IPR029063">
    <property type="entry name" value="SAM-dependent_MTases_sf"/>
</dbReference>
<keyword evidence="4 7" id="KW-0808">Transferase</keyword>
<protein>
    <recommendedName>
        <fullName evidence="2">protein-glutamate O-methyltransferase</fullName>
        <ecNumber evidence="2">2.1.1.80</ecNumber>
    </recommendedName>
</protein>
<evidence type="ECO:0000256" key="1">
    <source>
        <dbReference type="ARBA" id="ARBA00001541"/>
    </source>
</evidence>
<dbReference type="EMBL" id="RKRE01000003">
    <property type="protein sequence ID" value="RPF42940.1"/>
    <property type="molecule type" value="Genomic_DNA"/>
</dbReference>
<evidence type="ECO:0000256" key="5">
    <source>
        <dbReference type="ARBA" id="ARBA00022691"/>
    </source>
</evidence>
<name>A0A3N5AGH1_9THEO</name>
<comment type="caution">
    <text evidence="7">The sequence shown here is derived from an EMBL/GenBank/DDBJ whole genome shotgun (WGS) entry which is preliminary data.</text>
</comment>
<keyword evidence="3 7" id="KW-0489">Methyltransferase</keyword>
<evidence type="ECO:0000313" key="7">
    <source>
        <dbReference type="EMBL" id="RPF42940.1"/>
    </source>
</evidence>
<evidence type="ECO:0000313" key="8">
    <source>
        <dbReference type="Proteomes" id="UP000282654"/>
    </source>
</evidence>
<dbReference type="Gene3D" id="1.10.155.10">
    <property type="entry name" value="Chemotaxis receptor methyltransferase CheR, N-terminal domain"/>
    <property type="match status" value="1"/>
</dbReference>
<dbReference type="SUPFAM" id="SSF47757">
    <property type="entry name" value="Chemotaxis receptor methyltransferase CheR, N-terminal domain"/>
    <property type="match status" value="1"/>
</dbReference>
<keyword evidence="8" id="KW-1185">Reference proteome</keyword>
<sequence length="255" mass="29775">MNFDTFRQKMHTAFGIDLTSYKETQLKRRTGNLMARRGIGDYAAYFNLLKNDREALQEFLDYLTINVTEFFRDPAMFRILEEKVIPELWTKRSLLKIWSAACSNGAEPYSVVMILEDLRPGGLYRIEATDIDRKILAAAIKGAYPAELLKNVSPARLAKYFRKEGDQFVFREEFKRRVAFKYHDLLKDPYGKGYDLIICRNVQIYFTKEAQNRLIKQFSEALSPGGYLFIGASETIFNYRDFGLEKSHPSFYRKV</sequence>
<evidence type="ECO:0000256" key="2">
    <source>
        <dbReference type="ARBA" id="ARBA00012534"/>
    </source>
</evidence>
<dbReference type="InterPro" id="IPR000780">
    <property type="entry name" value="CheR_MeTrfase"/>
</dbReference>
<dbReference type="PROSITE" id="PS50123">
    <property type="entry name" value="CHER"/>
    <property type="match status" value="1"/>
</dbReference>
<dbReference type="GO" id="GO:0032259">
    <property type="term" value="P:methylation"/>
    <property type="evidence" value="ECO:0007669"/>
    <property type="project" value="UniProtKB-KW"/>
</dbReference>
<evidence type="ECO:0000256" key="4">
    <source>
        <dbReference type="ARBA" id="ARBA00022679"/>
    </source>
</evidence>
<evidence type="ECO:0000259" key="6">
    <source>
        <dbReference type="PROSITE" id="PS50123"/>
    </source>
</evidence>